<feature type="transmembrane region" description="Helical" evidence="9">
    <location>
        <begin position="126"/>
        <end position="149"/>
    </location>
</feature>
<evidence type="ECO:0000256" key="4">
    <source>
        <dbReference type="ARBA" id="ARBA00022519"/>
    </source>
</evidence>
<keyword evidence="7 9" id="KW-0472">Membrane</keyword>
<comment type="function">
    <text evidence="9">Part of the tripartite ATP-independent periplasmic (TRAP) transport system.</text>
</comment>
<feature type="transmembrane region" description="Helical" evidence="9">
    <location>
        <begin position="53"/>
        <end position="72"/>
    </location>
</feature>
<keyword evidence="2 9" id="KW-0813">Transport</keyword>
<dbReference type="PANTHER" id="PTHR35011:SF11">
    <property type="entry name" value="TRAP TRANSPORTER SMALL PERMEASE PROTEIN"/>
    <property type="match status" value="1"/>
</dbReference>
<reference evidence="11 12" key="1">
    <citation type="submission" date="2024-02" db="EMBL/GenBank/DDBJ databases">
        <title>Genome analysis and characterization of Microbaculum marinisediminis sp. nov., isolated from marine sediment.</title>
        <authorList>
            <person name="Du Z.-J."/>
            <person name="Ye Y.-Q."/>
            <person name="Zhang Z.-R."/>
            <person name="Yuan S.-M."/>
            <person name="Zhang X.-Y."/>
        </authorList>
    </citation>
    <scope>NUCLEOTIDE SEQUENCE [LARGE SCALE GENOMIC DNA]</scope>
    <source>
        <strain evidence="11 12">SDUM1044001</strain>
    </source>
</reference>
<evidence type="ECO:0000256" key="8">
    <source>
        <dbReference type="ARBA" id="ARBA00038436"/>
    </source>
</evidence>
<keyword evidence="5 9" id="KW-0812">Transmembrane</keyword>
<keyword evidence="6 9" id="KW-1133">Transmembrane helix</keyword>
<name>A0AAW9RT96_9HYPH</name>
<accession>A0AAW9RT96</accession>
<dbReference type="RefSeq" id="WP_340330329.1">
    <property type="nucleotide sequence ID" value="NZ_JAZHOF010000005.1"/>
</dbReference>
<comment type="similarity">
    <text evidence="8 9">Belongs to the TRAP transporter small permease family.</text>
</comment>
<evidence type="ECO:0000256" key="2">
    <source>
        <dbReference type="ARBA" id="ARBA00022448"/>
    </source>
</evidence>
<evidence type="ECO:0000256" key="5">
    <source>
        <dbReference type="ARBA" id="ARBA00022692"/>
    </source>
</evidence>
<keyword evidence="4 9" id="KW-0997">Cell inner membrane</keyword>
<sequence length="182" mass="20807">MRPIYVRLMDRLYWLCIGIGIVSVVCMTLLIFAGVIMRYIFLIGANFAEPLSIFFAVQLTMYGAAACLRAGVHLRLTLFVDMLPERLRPLPMHLVQLLLGAIGVFMVIYGQSLVRTTWFQAYPEFVYVRVGFVYSAIPISGLFTVLFVVESWLYPQAMAQELEDEARHAEKFAEEEARRLTL</sequence>
<protein>
    <recommendedName>
        <fullName evidence="9">TRAP transporter small permease protein</fullName>
    </recommendedName>
</protein>
<gene>
    <name evidence="11" type="ORF">V3328_14180</name>
</gene>
<comment type="subunit">
    <text evidence="9">The complex comprises the extracytoplasmic solute receptor protein and the two transmembrane proteins.</text>
</comment>
<feature type="transmembrane region" description="Helical" evidence="9">
    <location>
        <begin position="12"/>
        <end position="41"/>
    </location>
</feature>
<evidence type="ECO:0000256" key="9">
    <source>
        <dbReference type="RuleBase" id="RU369079"/>
    </source>
</evidence>
<feature type="transmembrane region" description="Helical" evidence="9">
    <location>
        <begin position="93"/>
        <end position="114"/>
    </location>
</feature>
<dbReference type="GO" id="GO:0005886">
    <property type="term" value="C:plasma membrane"/>
    <property type="evidence" value="ECO:0007669"/>
    <property type="project" value="UniProtKB-SubCell"/>
</dbReference>
<evidence type="ECO:0000313" key="12">
    <source>
        <dbReference type="Proteomes" id="UP001378188"/>
    </source>
</evidence>
<dbReference type="AlphaFoldDB" id="A0AAW9RT96"/>
<dbReference type="PANTHER" id="PTHR35011">
    <property type="entry name" value="2,3-DIKETO-L-GULONATE TRAP TRANSPORTER SMALL PERMEASE PROTEIN YIAM"/>
    <property type="match status" value="1"/>
</dbReference>
<dbReference type="InterPro" id="IPR055348">
    <property type="entry name" value="DctQ"/>
</dbReference>
<evidence type="ECO:0000256" key="3">
    <source>
        <dbReference type="ARBA" id="ARBA00022475"/>
    </source>
</evidence>
<dbReference type="GO" id="GO:0015740">
    <property type="term" value="P:C4-dicarboxylate transport"/>
    <property type="evidence" value="ECO:0007669"/>
    <property type="project" value="TreeGrafter"/>
</dbReference>
<comment type="caution">
    <text evidence="11">The sequence shown here is derived from an EMBL/GenBank/DDBJ whole genome shotgun (WGS) entry which is preliminary data.</text>
</comment>
<proteinExistence type="inferred from homology"/>
<organism evidence="11 12">
    <name type="scientific">Microbaculum marinum</name>
    <dbReference type="NCBI Taxonomy" id="1764581"/>
    <lineage>
        <taxon>Bacteria</taxon>
        <taxon>Pseudomonadati</taxon>
        <taxon>Pseudomonadota</taxon>
        <taxon>Alphaproteobacteria</taxon>
        <taxon>Hyphomicrobiales</taxon>
        <taxon>Tepidamorphaceae</taxon>
        <taxon>Microbaculum</taxon>
    </lineage>
</organism>
<keyword evidence="12" id="KW-1185">Reference proteome</keyword>
<dbReference type="EMBL" id="JAZHOF010000005">
    <property type="protein sequence ID" value="MEJ8572634.1"/>
    <property type="molecule type" value="Genomic_DNA"/>
</dbReference>
<feature type="domain" description="Tripartite ATP-independent periplasmic transporters DctQ component" evidence="10">
    <location>
        <begin position="27"/>
        <end position="153"/>
    </location>
</feature>
<evidence type="ECO:0000256" key="6">
    <source>
        <dbReference type="ARBA" id="ARBA00022989"/>
    </source>
</evidence>
<keyword evidence="3" id="KW-1003">Cell membrane</keyword>
<dbReference type="GO" id="GO:0022857">
    <property type="term" value="F:transmembrane transporter activity"/>
    <property type="evidence" value="ECO:0007669"/>
    <property type="project" value="UniProtKB-UniRule"/>
</dbReference>
<comment type="subcellular location">
    <subcellularLocation>
        <location evidence="1 9">Cell inner membrane</location>
        <topology evidence="1 9">Multi-pass membrane protein</topology>
    </subcellularLocation>
</comment>
<evidence type="ECO:0000259" key="10">
    <source>
        <dbReference type="Pfam" id="PF04290"/>
    </source>
</evidence>
<evidence type="ECO:0000313" key="11">
    <source>
        <dbReference type="EMBL" id="MEJ8572634.1"/>
    </source>
</evidence>
<dbReference type="Proteomes" id="UP001378188">
    <property type="component" value="Unassembled WGS sequence"/>
</dbReference>
<dbReference type="InterPro" id="IPR007387">
    <property type="entry name" value="TRAP_DctQ"/>
</dbReference>
<evidence type="ECO:0000256" key="1">
    <source>
        <dbReference type="ARBA" id="ARBA00004429"/>
    </source>
</evidence>
<evidence type="ECO:0000256" key="7">
    <source>
        <dbReference type="ARBA" id="ARBA00023136"/>
    </source>
</evidence>
<dbReference type="Pfam" id="PF04290">
    <property type="entry name" value="DctQ"/>
    <property type="match status" value="1"/>
</dbReference>